<reference evidence="2 3" key="1">
    <citation type="submission" date="2016-07" db="EMBL/GenBank/DDBJ databases">
        <title>Complete genome sequence of the Lentzea guizhouensis DHS C013.</title>
        <authorList>
            <person name="Cao C."/>
        </authorList>
    </citation>
    <scope>NUCLEOTIDE SEQUENCE [LARGE SCALE GENOMIC DNA]</scope>
    <source>
        <strain evidence="2 3">DHS C013</strain>
    </source>
</reference>
<dbReference type="SUPFAM" id="SSF53448">
    <property type="entry name" value="Nucleotide-diphospho-sugar transferases"/>
    <property type="match status" value="1"/>
</dbReference>
<dbReference type="PANTHER" id="PTHR42883:SF2">
    <property type="entry name" value="THYMIDYLYLTRANSFERASE"/>
    <property type="match status" value="1"/>
</dbReference>
<dbReference type="InterPro" id="IPR005835">
    <property type="entry name" value="NTP_transferase_dom"/>
</dbReference>
<dbReference type="InterPro" id="IPR011004">
    <property type="entry name" value="Trimer_LpxA-like_sf"/>
</dbReference>
<dbReference type="InterPro" id="IPR029044">
    <property type="entry name" value="Nucleotide-diphossugar_trans"/>
</dbReference>
<dbReference type="Gene3D" id="3.90.550.10">
    <property type="entry name" value="Spore Coat Polysaccharide Biosynthesis Protein SpsA, Chain A"/>
    <property type="match status" value="1"/>
</dbReference>
<evidence type="ECO:0000313" key="2">
    <source>
        <dbReference type="EMBL" id="ANZ35149.1"/>
    </source>
</evidence>
<evidence type="ECO:0000259" key="1">
    <source>
        <dbReference type="Pfam" id="PF00483"/>
    </source>
</evidence>
<dbReference type="KEGG" id="led:BBK82_02755"/>
<feature type="domain" description="Nucleotidyl transferase" evidence="1">
    <location>
        <begin position="2"/>
        <end position="234"/>
    </location>
</feature>
<dbReference type="CDD" id="cd04189">
    <property type="entry name" value="G1P_TT_long"/>
    <property type="match status" value="1"/>
</dbReference>
<accession>A0A1B2HBR8</accession>
<evidence type="ECO:0000313" key="3">
    <source>
        <dbReference type="Proteomes" id="UP000093053"/>
    </source>
</evidence>
<dbReference type="InterPro" id="IPR005908">
    <property type="entry name" value="G1P_thy_trans_l"/>
</dbReference>
<dbReference type="AlphaFoldDB" id="A0A1B2HBR8"/>
<dbReference type="Proteomes" id="UP000093053">
    <property type="component" value="Chromosome"/>
</dbReference>
<keyword evidence="3" id="KW-1185">Reference proteome</keyword>
<dbReference type="EMBL" id="CP016793">
    <property type="protein sequence ID" value="ANZ35149.1"/>
    <property type="molecule type" value="Genomic_DNA"/>
</dbReference>
<dbReference type="PANTHER" id="PTHR42883">
    <property type="entry name" value="GLUCOSE-1-PHOSPHATE THYMIDYLTRANSFERASE"/>
    <property type="match status" value="1"/>
</dbReference>
<organism evidence="2 3">
    <name type="scientific">Lentzea guizhouensis</name>
    <dbReference type="NCBI Taxonomy" id="1586287"/>
    <lineage>
        <taxon>Bacteria</taxon>
        <taxon>Bacillati</taxon>
        <taxon>Actinomycetota</taxon>
        <taxon>Actinomycetes</taxon>
        <taxon>Pseudonocardiales</taxon>
        <taxon>Pseudonocardiaceae</taxon>
        <taxon>Lentzea</taxon>
    </lineage>
</organism>
<dbReference type="NCBIfam" id="TIGR01208">
    <property type="entry name" value="rmlA_long"/>
    <property type="match status" value="1"/>
</dbReference>
<dbReference type="STRING" id="1586287.BBK82_02755"/>
<name>A0A1B2HBR8_9PSEU</name>
<dbReference type="OrthoDB" id="9803871at2"/>
<gene>
    <name evidence="2" type="ORF">BBK82_02755</name>
</gene>
<keyword evidence="2" id="KW-0808">Transferase</keyword>
<dbReference type="GO" id="GO:0016740">
    <property type="term" value="F:transferase activity"/>
    <property type="evidence" value="ECO:0007669"/>
    <property type="project" value="UniProtKB-KW"/>
</dbReference>
<protein>
    <submittedName>
        <fullName evidence="2">Glucose-1-phosphate thymidylyltransferase</fullName>
    </submittedName>
</protein>
<dbReference type="SUPFAM" id="SSF51161">
    <property type="entry name" value="Trimeric LpxA-like enzymes"/>
    <property type="match status" value="1"/>
</dbReference>
<sequence length="351" mass="37906">MKALVLSGGAGTRMRPAGHSLPKQLVPIANKPVLEYVLENLRDIGVTEIGLVVGENGSEIIEMFGDGAVLGVSLTYLDQDFALGVAHCVKIARPFLGDDDFVLYLGDYVLAEGIGQIADEFARLRPSAQVLVDKVEDPRLYGVAEVDENSRVTRLIEHPREPRSDLAMIGVYFFTPAIHAAIDAIEPSWRGEFEITDALQWLVTHERDVRARIYSGFWKDTGRVEDVLECNRELLMGLRGDVQGIVDDESRLIGDVVVEEGARVVRSCIVGPAIIGPGTLVEESIIGPYTSIGADCRITESGVADSIVLNEASVHNVSGIETSLIGRRARVGSGGRHRLVVGDGARVDVAA</sequence>
<proteinExistence type="predicted"/>
<dbReference type="RefSeq" id="WP_065913567.1">
    <property type="nucleotide sequence ID" value="NZ_CP016793.1"/>
</dbReference>
<dbReference type="Gene3D" id="2.160.10.10">
    <property type="entry name" value="Hexapeptide repeat proteins"/>
    <property type="match status" value="1"/>
</dbReference>
<dbReference type="Pfam" id="PF00483">
    <property type="entry name" value="NTP_transferase"/>
    <property type="match status" value="1"/>
</dbReference>